<reference evidence="2 3" key="1">
    <citation type="submission" date="2018-09" db="EMBL/GenBank/DDBJ databases">
        <title>Altererythrobacter spongiae sp. nov., isolated from a marine sponge.</title>
        <authorList>
            <person name="Zhuang L."/>
            <person name="Luo L."/>
        </authorList>
    </citation>
    <scope>NUCLEOTIDE SEQUENCE [LARGE SCALE GENOMIC DNA]</scope>
    <source>
        <strain evidence="2 3">HN-Y73</strain>
    </source>
</reference>
<evidence type="ECO:0008006" key="4">
    <source>
        <dbReference type="Google" id="ProtNLM"/>
    </source>
</evidence>
<proteinExistence type="predicted"/>
<evidence type="ECO:0000313" key="2">
    <source>
        <dbReference type="EMBL" id="RKF19440.1"/>
    </source>
</evidence>
<feature type="signal peptide" evidence="1">
    <location>
        <begin position="1"/>
        <end position="22"/>
    </location>
</feature>
<name>A0A420EFJ5_9SPHN</name>
<dbReference type="AlphaFoldDB" id="A0A420EFJ5"/>
<evidence type="ECO:0000256" key="1">
    <source>
        <dbReference type="SAM" id="SignalP"/>
    </source>
</evidence>
<dbReference type="OrthoDB" id="7424408at2"/>
<organism evidence="2 3">
    <name type="scientific">Altericroceibacterium spongiae</name>
    <dbReference type="NCBI Taxonomy" id="2320269"/>
    <lineage>
        <taxon>Bacteria</taxon>
        <taxon>Pseudomonadati</taxon>
        <taxon>Pseudomonadota</taxon>
        <taxon>Alphaproteobacteria</taxon>
        <taxon>Sphingomonadales</taxon>
        <taxon>Erythrobacteraceae</taxon>
        <taxon>Altericroceibacterium</taxon>
    </lineage>
</organism>
<dbReference type="InterPro" id="IPR042266">
    <property type="entry name" value="PPPDE_sf"/>
</dbReference>
<protein>
    <recommendedName>
        <fullName evidence="4">DUF4105 domain-containing protein</fullName>
    </recommendedName>
</protein>
<keyword evidence="3" id="KW-1185">Reference proteome</keyword>
<dbReference type="EMBL" id="RAPF01000006">
    <property type="protein sequence ID" value="RKF19440.1"/>
    <property type="molecule type" value="Genomic_DNA"/>
</dbReference>
<dbReference type="Gene3D" id="3.90.1720.30">
    <property type="entry name" value="PPPDE domains"/>
    <property type="match status" value="1"/>
</dbReference>
<accession>A0A420EFJ5</accession>
<comment type="caution">
    <text evidence="2">The sequence shown here is derived from an EMBL/GenBank/DDBJ whole genome shotgun (WGS) entry which is preliminary data.</text>
</comment>
<sequence length="171" mass="19469">MSRFWLSVTILILALMAMPAQAAVTVSFHSFNGSLFGRYPHTFVVFDGSLDSTGEAVHSNYGFTATSVGPNVLLGETKAEIYVEKEKYIRKTNDHFTITVSDETYRRMMDEVEAWRHKTYDLETRNCIHFVGAIARIAGLTVDYPDKMLRKPRSWLNHISDLNPQLDATKF</sequence>
<gene>
    <name evidence="2" type="ORF">D6851_12725</name>
</gene>
<feature type="chain" id="PRO_5019428248" description="DUF4105 domain-containing protein" evidence="1">
    <location>
        <begin position="23"/>
        <end position="171"/>
    </location>
</feature>
<evidence type="ECO:0000313" key="3">
    <source>
        <dbReference type="Proteomes" id="UP000284395"/>
    </source>
</evidence>
<dbReference type="Proteomes" id="UP000284395">
    <property type="component" value="Unassembled WGS sequence"/>
</dbReference>
<keyword evidence="1" id="KW-0732">Signal</keyword>